<organism evidence="2 3">
    <name type="scientific">Blumeria graminis f. sp. triticale</name>
    <dbReference type="NCBI Taxonomy" id="1689686"/>
    <lineage>
        <taxon>Eukaryota</taxon>
        <taxon>Fungi</taxon>
        <taxon>Dikarya</taxon>
        <taxon>Ascomycota</taxon>
        <taxon>Pezizomycotina</taxon>
        <taxon>Leotiomycetes</taxon>
        <taxon>Erysiphales</taxon>
        <taxon>Erysiphaceae</taxon>
        <taxon>Blumeria</taxon>
    </lineage>
</organism>
<evidence type="ECO:0000256" key="1">
    <source>
        <dbReference type="SAM" id="Phobius"/>
    </source>
</evidence>
<dbReference type="EMBL" id="CAJHIT010000008">
    <property type="protein sequence ID" value="CAD6503836.1"/>
    <property type="molecule type" value="Genomic_DNA"/>
</dbReference>
<dbReference type="AlphaFoldDB" id="A0A9W4D4A3"/>
<name>A0A9W4D4A3_BLUGR</name>
<proteinExistence type="predicted"/>
<dbReference type="PANTHER" id="PTHR38646">
    <property type="entry name" value="YALI0F00814P"/>
    <property type="match status" value="1"/>
</dbReference>
<evidence type="ECO:0000313" key="3">
    <source>
        <dbReference type="Proteomes" id="UP000683417"/>
    </source>
</evidence>
<gene>
    <name evidence="2" type="ORF">BGTH12_LOCUS5194</name>
</gene>
<comment type="caution">
    <text evidence="2">The sequence shown here is derived from an EMBL/GenBank/DDBJ whole genome shotgun (WGS) entry which is preliminary data.</text>
</comment>
<keyword evidence="1" id="KW-0472">Membrane</keyword>
<keyword evidence="1" id="KW-1133">Transmembrane helix</keyword>
<feature type="transmembrane region" description="Helical" evidence="1">
    <location>
        <begin position="92"/>
        <end position="114"/>
    </location>
</feature>
<feature type="non-terminal residue" evidence="2">
    <location>
        <position position="1"/>
    </location>
</feature>
<evidence type="ECO:0000313" key="2">
    <source>
        <dbReference type="EMBL" id="CAD6503836.1"/>
    </source>
</evidence>
<keyword evidence="1" id="KW-0812">Transmembrane</keyword>
<accession>A0A9W4D4A3</accession>
<feature type="transmembrane region" description="Helical" evidence="1">
    <location>
        <begin position="42"/>
        <end position="62"/>
    </location>
</feature>
<protein>
    <submittedName>
        <fullName evidence="2">BgTH12-05581</fullName>
    </submittedName>
</protein>
<dbReference type="PANTHER" id="PTHR38646:SF1">
    <property type="entry name" value="DUF202 DOMAIN-CONTAINING PROTEIN"/>
    <property type="match status" value="1"/>
</dbReference>
<reference evidence="2" key="1">
    <citation type="submission" date="2020-10" db="EMBL/GenBank/DDBJ databases">
        <authorList>
            <person name="Muller C M."/>
        </authorList>
    </citation>
    <scope>NUCLEOTIDE SEQUENCE</scope>
    <source>
        <strain evidence="2">THUN-12</strain>
    </source>
</reference>
<sequence>TNCCRLVEIRAVQRTFEGAYVRTALGQFSFALVILKMFTREFYSIGALFALHGFGIFTLSIYRRHQAQRQFFKDPRGQGSDSHRMFRTSGNFIMVLTAISLATYVALLCLTLHLGK</sequence>
<dbReference type="Proteomes" id="UP000683417">
    <property type="component" value="Unassembled WGS sequence"/>
</dbReference>